<evidence type="ECO:0000259" key="8">
    <source>
        <dbReference type="PROSITE" id="PS50847"/>
    </source>
</evidence>
<dbReference type="SUPFAM" id="SSF50494">
    <property type="entry name" value="Trypsin-like serine proteases"/>
    <property type="match status" value="1"/>
</dbReference>
<evidence type="ECO:0000256" key="5">
    <source>
        <dbReference type="SAM" id="MobiDB-lite"/>
    </source>
</evidence>
<feature type="region of interest" description="Disordered" evidence="5">
    <location>
        <begin position="495"/>
        <end position="519"/>
    </location>
</feature>
<keyword evidence="10" id="KW-1185">Reference proteome</keyword>
<protein>
    <submittedName>
        <fullName evidence="9">LPXTG cell wall anchor domain-containing protein</fullName>
    </submittedName>
</protein>
<evidence type="ECO:0000256" key="4">
    <source>
        <dbReference type="ARBA" id="ARBA00023088"/>
    </source>
</evidence>
<feature type="domain" description="Gram-positive cocci surface proteins LPxTG" evidence="8">
    <location>
        <begin position="736"/>
        <end position="773"/>
    </location>
</feature>
<keyword evidence="6" id="KW-0812">Transmembrane</keyword>
<dbReference type="Pfam" id="PF17936">
    <property type="entry name" value="Big_6"/>
    <property type="match status" value="1"/>
</dbReference>
<feature type="chain" id="PRO_5026691126" evidence="7">
    <location>
        <begin position="39"/>
        <end position="773"/>
    </location>
</feature>
<accession>A0A6L9SBM7</accession>
<feature type="region of interest" description="Disordered" evidence="5">
    <location>
        <begin position="699"/>
        <end position="744"/>
    </location>
</feature>
<feature type="transmembrane region" description="Helical" evidence="6">
    <location>
        <begin position="744"/>
        <end position="763"/>
    </location>
</feature>
<dbReference type="InterPro" id="IPR041498">
    <property type="entry name" value="Big_6"/>
</dbReference>
<evidence type="ECO:0000256" key="7">
    <source>
        <dbReference type="SAM" id="SignalP"/>
    </source>
</evidence>
<dbReference type="Proteomes" id="UP000475214">
    <property type="component" value="Unassembled WGS sequence"/>
</dbReference>
<comment type="caution">
    <text evidence="9">The sequence shown here is derived from an EMBL/GenBank/DDBJ whole genome shotgun (WGS) entry which is preliminary data.</text>
</comment>
<evidence type="ECO:0000313" key="10">
    <source>
        <dbReference type="Proteomes" id="UP000475214"/>
    </source>
</evidence>
<dbReference type="Gene3D" id="2.40.10.10">
    <property type="entry name" value="Trypsin-like serine proteases"/>
    <property type="match status" value="2"/>
</dbReference>
<dbReference type="InterPro" id="IPR013783">
    <property type="entry name" value="Ig-like_fold"/>
</dbReference>
<evidence type="ECO:0000313" key="9">
    <source>
        <dbReference type="EMBL" id="NEE02527.1"/>
    </source>
</evidence>
<dbReference type="RefSeq" id="WP_163741169.1">
    <property type="nucleotide sequence ID" value="NZ_JAAGOA010000015.1"/>
</dbReference>
<dbReference type="InterPro" id="IPR009003">
    <property type="entry name" value="Peptidase_S1_PA"/>
</dbReference>
<reference evidence="9 10" key="1">
    <citation type="submission" date="2020-02" db="EMBL/GenBank/DDBJ databases">
        <authorList>
            <person name="Li X.-J."/>
            <person name="Han X.-M."/>
        </authorList>
    </citation>
    <scope>NUCLEOTIDE SEQUENCE [LARGE SCALE GENOMIC DNA]</scope>
    <source>
        <strain evidence="9 10">CCTCC AB 2017055</strain>
    </source>
</reference>
<keyword evidence="1" id="KW-0134">Cell wall</keyword>
<dbReference type="EMBL" id="JAAGOA010000015">
    <property type="protein sequence ID" value="NEE02527.1"/>
    <property type="molecule type" value="Genomic_DNA"/>
</dbReference>
<dbReference type="NCBIfam" id="TIGR01167">
    <property type="entry name" value="LPXTG_anchor"/>
    <property type="match status" value="1"/>
</dbReference>
<feature type="compositionally biased region" description="Polar residues" evidence="5">
    <location>
        <begin position="498"/>
        <end position="510"/>
    </location>
</feature>
<organism evidence="9 10">
    <name type="scientific">Phytoactinopolyspora halotolerans</name>
    <dbReference type="NCBI Taxonomy" id="1981512"/>
    <lineage>
        <taxon>Bacteria</taxon>
        <taxon>Bacillati</taxon>
        <taxon>Actinomycetota</taxon>
        <taxon>Actinomycetes</taxon>
        <taxon>Jiangellales</taxon>
        <taxon>Jiangellaceae</taxon>
        <taxon>Phytoactinopolyspora</taxon>
    </lineage>
</organism>
<dbReference type="CDD" id="cd21112">
    <property type="entry name" value="alphaLP-like"/>
    <property type="match status" value="1"/>
</dbReference>
<keyword evidence="3 7" id="KW-0732">Signal</keyword>
<evidence type="ECO:0000256" key="3">
    <source>
        <dbReference type="ARBA" id="ARBA00022729"/>
    </source>
</evidence>
<feature type="compositionally biased region" description="Acidic residues" evidence="5">
    <location>
        <begin position="703"/>
        <end position="737"/>
    </location>
</feature>
<evidence type="ECO:0000256" key="6">
    <source>
        <dbReference type="SAM" id="Phobius"/>
    </source>
</evidence>
<dbReference type="NCBIfam" id="NF033510">
    <property type="entry name" value="Ca_tandemer"/>
    <property type="match status" value="2"/>
</dbReference>
<dbReference type="Gene3D" id="3.30.420.430">
    <property type="match status" value="1"/>
</dbReference>
<dbReference type="InterPro" id="IPR043504">
    <property type="entry name" value="Peptidase_S1_PA_chymotrypsin"/>
</dbReference>
<keyword evidence="2" id="KW-0964">Secreted</keyword>
<proteinExistence type="predicted"/>
<dbReference type="InterPro" id="IPR019931">
    <property type="entry name" value="LPXTG_anchor"/>
</dbReference>
<feature type="signal peptide" evidence="7">
    <location>
        <begin position="1"/>
        <end position="38"/>
    </location>
</feature>
<dbReference type="AlphaFoldDB" id="A0A6L9SBM7"/>
<sequence length="773" mass="79804">MSNSKYRYRRGARRLTGVLAATAVVGAGAVATTGVAYAEEDESTLQTVLETFDPADFAAKAAELPAGLQKAIERDLGISAADYLANAEATKVAAEVSANLKADGVGIEGTAIDGQAVTIYVSSEADVAAAEATGAANVEVGKPEAKDYSDYDFQPAEDLRGGYGYTGYGSDDYLWRCSVGFNGYDAGGNDRLLTAGHCAFDGNDEEMSDVDHIDVDGPIWDDESWVEQIGEPIGAFVPGASQFGDNHDAGLVDVTGSNWDNVPQVSEWGDGEGDPTDGAVTIYDSVDAVEGAQACKSGATSGWKCGEITETETTIDVDGRDVDGFTFTACLLGGDSGGSIIVGNYALGVNSASTHGGRTECDSWDGGGSDFSLGYAVSGGTNNAFDFYGDEWELNVEVNTPVVENATATESGATLSGTVENAGANHRVLVSIEGVGDYEADVNADGEFTVEVDETLEAGAEYSYTATAYYGQYSESEQAAGTFTVEEEPEVAELQVESPSDGQTTGNTRPPFNGTGEPGAEVVLSIGDNEYGSATVGDDGSWTIEPDSDLPVGQRFDATVTQTAGEDVQEATVSDLGIEADDVTITVPEDGAEVTGDVVFEGTSFAGATVSLQIEGTIESSNDAESASEFSAAAGEVAPAQEDEPGNWPGEFEIDDQGNWTFDPDEDLENGEYTLTAMATMEDGDPELTDSEASVDFTVQNDEGGDEDGGDENGGDENGDEDGGDENGGDEEGDDLPDTGSSSMPMILIGVGLLAAGGGAVALRARRNAASNA</sequence>
<evidence type="ECO:0000256" key="1">
    <source>
        <dbReference type="ARBA" id="ARBA00022512"/>
    </source>
</evidence>
<dbReference type="GO" id="GO:0005975">
    <property type="term" value="P:carbohydrate metabolic process"/>
    <property type="evidence" value="ECO:0007669"/>
    <property type="project" value="UniProtKB-ARBA"/>
</dbReference>
<keyword evidence="4" id="KW-0572">Peptidoglycan-anchor</keyword>
<feature type="region of interest" description="Disordered" evidence="5">
    <location>
        <begin position="633"/>
        <end position="668"/>
    </location>
</feature>
<keyword evidence="6" id="KW-0472">Membrane</keyword>
<evidence type="ECO:0000256" key="2">
    <source>
        <dbReference type="ARBA" id="ARBA00022525"/>
    </source>
</evidence>
<keyword evidence="6" id="KW-1133">Transmembrane helix</keyword>
<name>A0A6L9SBM7_9ACTN</name>
<dbReference type="PROSITE" id="PS50847">
    <property type="entry name" value="GRAM_POS_ANCHORING"/>
    <property type="match status" value="1"/>
</dbReference>
<gene>
    <name evidence="9" type="ORF">G1H10_20370</name>
</gene>
<dbReference type="Gene3D" id="2.60.40.10">
    <property type="entry name" value="Immunoglobulins"/>
    <property type="match status" value="2"/>
</dbReference>